<proteinExistence type="predicted"/>
<accession>A0A8D9C186</accession>
<dbReference type="EMBL" id="HBUF01683027">
    <property type="protein sequence ID" value="CAG6792757.1"/>
    <property type="molecule type" value="Transcribed_RNA"/>
</dbReference>
<name>A0A8D9C186_9HEMI</name>
<sequence length="105" mass="12129">MKMEKFHENSARFWKTANHIIFGIRLVPKHVITHLPSLFGHFSSKCVHLILPRLISGQGVHLVIEKARIRTPPETDVILNFDIWLQNSKSNSWCPVAYIVSDEEI</sequence>
<evidence type="ECO:0000313" key="1">
    <source>
        <dbReference type="EMBL" id="CAG6792757.1"/>
    </source>
</evidence>
<organism evidence="1">
    <name type="scientific">Cacopsylla melanoneura</name>
    <dbReference type="NCBI Taxonomy" id="428564"/>
    <lineage>
        <taxon>Eukaryota</taxon>
        <taxon>Metazoa</taxon>
        <taxon>Ecdysozoa</taxon>
        <taxon>Arthropoda</taxon>
        <taxon>Hexapoda</taxon>
        <taxon>Insecta</taxon>
        <taxon>Pterygota</taxon>
        <taxon>Neoptera</taxon>
        <taxon>Paraneoptera</taxon>
        <taxon>Hemiptera</taxon>
        <taxon>Sternorrhyncha</taxon>
        <taxon>Psylloidea</taxon>
        <taxon>Psyllidae</taxon>
        <taxon>Psyllinae</taxon>
        <taxon>Cacopsylla</taxon>
    </lineage>
</organism>
<reference evidence="1" key="1">
    <citation type="submission" date="2021-05" db="EMBL/GenBank/DDBJ databases">
        <authorList>
            <person name="Alioto T."/>
            <person name="Alioto T."/>
            <person name="Gomez Garrido J."/>
        </authorList>
    </citation>
    <scope>NUCLEOTIDE SEQUENCE</scope>
</reference>
<dbReference type="AlphaFoldDB" id="A0A8D9C186"/>
<protein>
    <submittedName>
        <fullName evidence="1">Uncharacterized protein</fullName>
    </submittedName>
</protein>